<reference evidence="1" key="1">
    <citation type="journal article" date="2014" name="Front. Microbiol.">
        <title>High frequency of phylogenetically diverse reductive dehalogenase-homologous genes in deep subseafloor sedimentary metagenomes.</title>
        <authorList>
            <person name="Kawai M."/>
            <person name="Futagami T."/>
            <person name="Toyoda A."/>
            <person name="Takaki Y."/>
            <person name="Nishi S."/>
            <person name="Hori S."/>
            <person name="Arai W."/>
            <person name="Tsubouchi T."/>
            <person name="Morono Y."/>
            <person name="Uchiyama I."/>
            <person name="Ito T."/>
            <person name="Fujiyama A."/>
            <person name="Inagaki F."/>
            <person name="Takami H."/>
        </authorList>
    </citation>
    <scope>NUCLEOTIDE SEQUENCE</scope>
    <source>
        <strain evidence="1">Expedition CK06-06</strain>
    </source>
</reference>
<dbReference type="AlphaFoldDB" id="X1QYH0"/>
<dbReference type="EMBL" id="BARW01012744">
    <property type="protein sequence ID" value="GAI73333.1"/>
    <property type="molecule type" value="Genomic_DNA"/>
</dbReference>
<gene>
    <name evidence="1" type="ORF">S12H4_23826</name>
</gene>
<organism evidence="1">
    <name type="scientific">marine sediment metagenome</name>
    <dbReference type="NCBI Taxonomy" id="412755"/>
    <lineage>
        <taxon>unclassified sequences</taxon>
        <taxon>metagenomes</taxon>
        <taxon>ecological metagenomes</taxon>
    </lineage>
</organism>
<comment type="caution">
    <text evidence="1">The sequence shown here is derived from an EMBL/GenBank/DDBJ whole genome shotgun (WGS) entry which is preliminary data.</text>
</comment>
<sequence length="109" mass="12266">MTRELLEGELSWAEKGIVTLLADAEKYQEVLIDLSDDAIRSTINKLDTTSSEFLAGLNVLTYRAEAKTEDALKTGREEIDKLVSDAAARTSTTYHEIDKELWNRIFGIE</sequence>
<name>X1QYH0_9ZZZZ</name>
<accession>X1QYH0</accession>
<feature type="non-terminal residue" evidence="1">
    <location>
        <position position="109"/>
    </location>
</feature>
<proteinExistence type="predicted"/>
<protein>
    <submittedName>
        <fullName evidence="1">Uncharacterized protein</fullName>
    </submittedName>
</protein>
<evidence type="ECO:0000313" key="1">
    <source>
        <dbReference type="EMBL" id="GAI73333.1"/>
    </source>
</evidence>